<dbReference type="EMBL" id="MBLM01000025">
    <property type="protein sequence ID" value="OHV44111.1"/>
    <property type="molecule type" value="Genomic_DNA"/>
</dbReference>
<dbReference type="Proteomes" id="UP000179627">
    <property type="component" value="Unassembled WGS sequence"/>
</dbReference>
<accession>A0A1S1RED3</accession>
<evidence type="ECO:0000256" key="1">
    <source>
        <dbReference type="SAM" id="MobiDB-lite"/>
    </source>
</evidence>
<feature type="region of interest" description="Disordered" evidence="1">
    <location>
        <begin position="75"/>
        <end position="123"/>
    </location>
</feature>
<protein>
    <recommendedName>
        <fullName evidence="4">RNA-binding protein containing a PIN domain</fullName>
    </recommendedName>
</protein>
<proteinExistence type="predicted"/>
<comment type="caution">
    <text evidence="2">The sequence shown here is derived from an EMBL/GenBank/DDBJ whole genome shotgun (WGS) entry which is preliminary data.</text>
</comment>
<organism evidence="2 3">
    <name type="scientific">Parafrankia colletiae</name>
    <dbReference type="NCBI Taxonomy" id="573497"/>
    <lineage>
        <taxon>Bacteria</taxon>
        <taxon>Bacillati</taxon>
        <taxon>Actinomycetota</taxon>
        <taxon>Actinomycetes</taxon>
        <taxon>Frankiales</taxon>
        <taxon>Frankiaceae</taxon>
        <taxon>Parafrankia</taxon>
    </lineage>
</organism>
<sequence>MHPTGADYGLTWVVDAANVIGARPDGWWRDRAGAARRLHRDILTLLHRADGPRTQADRPAQVLLVLEGAARAGVPAGPGSPKFAPPRHGSGDISAGQREDQLPAPASEPNAPLPGKGTEPPHLLVIHAPASGDDAIVDAVRGTTSPTLVVTSDRALRDRVRALGAQVTSARWLRDLLDET</sequence>
<keyword evidence="3" id="KW-1185">Reference proteome</keyword>
<evidence type="ECO:0000313" key="3">
    <source>
        <dbReference type="Proteomes" id="UP000179627"/>
    </source>
</evidence>
<dbReference type="OrthoDB" id="3404294at2"/>
<evidence type="ECO:0008006" key="4">
    <source>
        <dbReference type="Google" id="ProtNLM"/>
    </source>
</evidence>
<reference evidence="3" key="1">
    <citation type="submission" date="2016-07" db="EMBL/GenBank/DDBJ databases">
        <title>Sequence Frankia sp. strain CcI1.17.</title>
        <authorList>
            <person name="Ghodhbane-Gtari F."/>
            <person name="Swanson E."/>
            <person name="Gueddou A."/>
            <person name="Morris K."/>
            <person name="Hezbri K."/>
            <person name="Ktari A."/>
            <person name="Nouioui I."/>
            <person name="Abebe-Akele F."/>
            <person name="Simpson S."/>
            <person name="Thomas K."/>
            <person name="Gtari M."/>
            <person name="Tisa L.S."/>
            <person name="Hurst S."/>
        </authorList>
    </citation>
    <scope>NUCLEOTIDE SEQUENCE [LARGE SCALE GENOMIC DNA]</scope>
    <source>
        <strain evidence="3">Cc1.17</strain>
    </source>
</reference>
<evidence type="ECO:0000313" key="2">
    <source>
        <dbReference type="EMBL" id="OHV44111.1"/>
    </source>
</evidence>
<dbReference type="AlphaFoldDB" id="A0A1S1RED3"/>
<gene>
    <name evidence="2" type="ORF">CC117_10660</name>
</gene>
<name>A0A1S1RED3_9ACTN</name>